<evidence type="ECO:0000313" key="2">
    <source>
        <dbReference type="Proteomes" id="UP000829398"/>
    </source>
</evidence>
<protein>
    <submittedName>
        <fullName evidence="1">Disease resistance protein</fullName>
    </submittedName>
</protein>
<name>A0ACB8JE08_CITSI</name>
<comment type="caution">
    <text evidence="1">The sequence shown here is derived from an EMBL/GenBank/DDBJ whole genome shotgun (WGS) entry which is preliminary data.</text>
</comment>
<sequence length="1165" mass="133127">MRNLERPLQELNSKKADIEATLKAECDLENKQPSNEVNDWLENVERINSEAHSIEEEVKKGKYFSRASLGKDAEEKIEEVKKYHQKACSFTSLVIVAPPSRGVMLPTETLVGEKTKKVVEIIWENLMGDKAPKIGVWGMGGIGKTTIMKEINNRLQKETNKFNVVIWVTVSQPLDLIKLQTEIATALKESLPENEDKVSRAGRLLGMLKAKAKFVLILDDMWEAFPLEKVGIPEPNKENGCKLVITTRSYRVCRSMKCKQVEVELLSKEEAFNLFIDRVGSSILQVPTLNREIINSIVEECGCLPLAIVTVAASMSGEEEIYEWQNALNELRGRLRSLNDVDTKVFGRLEFSYHRLKDEKLRQCFLYCALYPKNFLILKDELIDYWIAEGVIEELKDVQAKYDRGHTILNRLVNCCLLESARYGRCVKMHDLIRDMALHIISKSHLFMVKAREHLLEFPGEQEWKANLERVSLMMNDIDEIPSNMSPHCEILSTLLLQRNINLQWIPECFFAHMHGLKILNLSFTAIEVLPNSVSDLMNLISLLLQRCRRLKRVPSVAKLLALQHLDLRGTSIEEVPEGMQMLENLSHLYLYSPPLKELPAGLLPRLRKLCRLSLYFGWEALEETVEETGRLSDRLDTFEGHFSKLNNFNIYVKSSDGRESEKYCLMLSPDYVGDSVIADLEVDRSVCLIANKICEKEKPIVLPEDVQCLEMFEVYDIASLNDVLPREQGLVNIGKFSHDLKVLRFYYCNNLKNLFSLRLLPALKNLECLEVCGCDSIEEIVAVEDEETEKELGTITIINILTLPRLKKLEFHYLPEFKTFCSDNGVLVCDPLQEIEVTFCPKLKQLSLRLPLIDNGRPSPPPALKVIGIKKELWESLEWDQANAKDVLYPYLEEAARLSDRLDTFEGYFSTLKDFNIYVTSTDGRGSKNYFLLLSASGVGQFLITDLEVDKSVFLDGCKICEREETIVLPKDVQHLEMFAVNDVASLNDVLPREQGLVNIGKFSHDLKVLRFYSCDNLKNLFSLRLLPALQNLEVLEVEECYSIEEIVAIEDEESEKELATNTIINAVTLPRLKKLRFYDLPEYKSVCSDNGVLVCNSLQKFKVRGCPKLKRLSLSLPPLDNGQPSPPPTLEVIKTEKELWESLEWDQANAKDVINPYCQFEAF</sequence>
<organism evidence="1 2">
    <name type="scientific">Citrus sinensis</name>
    <name type="common">Sweet orange</name>
    <name type="synonym">Citrus aurantium var. sinensis</name>
    <dbReference type="NCBI Taxonomy" id="2711"/>
    <lineage>
        <taxon>Eukaryota</taxon>
        <taxon>Viridiplantae</taxon>
        <taxon>Streptophyta</taxon>
        <taxon>Embryophyta</taxon>
        <taxon>Tracheophyta</taxon>
        <taxon>Spermatophyta</taxon>
        <taxon>Magnoliopsida</taxon>
        <taxon>eudicotyledons</taxon>
        <taxon>Gunneridae</taxon>
        <taxon>Pentapetalae</taxon>
        <taxon>rosids</taxon>
        <taxon>malvids</taxon>
        <taxon>Sapindales</taxon>
        <taxon>Rutaceae</taxon>
        <taxon>Aurantioideae</taxon>
        <taxon>Citrus</taxon>
    </lineage>
</organism>
<gene>
    <name evidence="1" type="ORF">KPL71_021193</name>
</gene>
<proteinExistence type="predicted"/>
<dbReference type="Proteomes" id="UP000829398">
    <property type="component" value="Chromosome 7"/>
</dbReference>
<reference evidence="2" key="1">
    <citation type="journal article" date="2023" name="Hortic. Res.">
        <title>A chromosome-level phased genome enabling allele-level studies in sweet orange: a case study on citrus Huanglongbing tolerance.</title>
        <authorList>
            <person name="Wu B."/>
            <person name="Yu Q."/>
            <person name="Deng Z."/>
            <person name="Duan Y."/>
            <person name="Luo F."/>
            <person name="Gmitter F. Jr."/>
        </authorList>
    </citation>
    <scope>NUCLEOTIDE SEQUENCE [LARGE SCALE GENOMIC DNA]</scope>
    <source>
        <strain evidence="2">cv. Valencia</strain>
    </source>
</reference>
<keyword evidence="2" id="KW-1185">Reference proteome</keyword>
<evidence type="ECO:0000313" key="1">
    <source>
        <dbReference type="EMBL" id="KAH9715774.1"/>
    </source>
</evidence>
<dbReference type="EMBL" id="CM039176">
    <property type="protein sequence ID" value="KAH9715774.1"/>
    <property type="molecule type" value="Genomic_DNA"/>
</dbReference>
<accession>A0ACB8JE08</accession>